<evidence type="ECO:0000313" key="3">
    <source>
        <dbReference type="EMBL" id="AVR95649.1"/>
    </source>
</evidence>
<dbReference type="GO" id="GO:0051536">
    <property type="term" value="F:iron-sulfur cluster binding"/>
    <property type="evidence" value="ECO:0007669"/>
    <property type="project" value="InterPro"/>
</dbReference>
<dbReference type="RefSeq" id="WP_107141000.1">
    <property type="nucleotide sequence ID" value="NZ_CP028324.1"/>
</dbReference>
<protein>
    <submittedName>
        <fullName evidence="3">Ferredoxin</fullName>
    </submittedName>
</protein>
<dbReference type="Pfam" id="PF13510">
    <property type="entry name" value="Fer2_4"/>
    <property type="match status" value="1"/>
</dbReference>
<keyword evidence="1" id="KW-0560">Oxidoreductase</keyword>
<organism evidence="3 4">
    <name type="scientific">Pseudoduganella armeniaca</name>
    <dbReference type="NCBI Taxonomy" id="2072590"/>
    <lineage>
        <taxon>Bacteria</taxon>
        <taxon>Pseudomonadati</taxon>
        <taxon>Pseudomonadota</taxon>
        <taxon>Betaproteobacteria</taxon>
        <taxon>Burkholderiales</taxon>
        <taxon>Oxalobacteraceae</taxon>
        <taxon>Telluria group</taxon>
        <taxon>Pseudoduganella</taxon>
    </lineage>
</organism>
<dbReference type="InterPro" id="IPR036010">
    <property type="entry name" value="2Fe-2S_ferredoxin-like_sf"/>
</dbReference>
<proteinExistence type="predicted"/>
<keyword evidence="2" id="KW-0812">Transmembrane</keyword>
<dbReference type="EMBL" id="CP028324">
    <property type="protein sequence ID" value="AVR95649.1"/>
    <property type="molecule type" value="Genomic_DNA"/>
</dbReference>
<dbReference type="OrthoDB" id="573392at2"/>
<keyword evidence="2" id="KW-0472">Membrane</keyword>
<sequence>MTERTCSVTIDGIAVTVPAGASVVAAIVTAGMQCTRRSVSGQRRFALCGMGRCQECRVTVDGQAHVLACRTTCRDGMRIQTGVQA</sequence>
<dbReference type="AlphaFoldDB" id="A0A2R4C7Q4"/>
<keyword evidence="4" id="KW-1185">Reference proteome</keyword>
<keyword evidence="2" id="KW-1133">Transmembrane helix</keyword>
<reference evidence="3 4" key="1">
    <citation type="submission" date="2018-03" db="EMBL/GenBank/DDBJ databases">
        <title>Massilia armeniaca sp. nov., isolated from desert soil.</title>
        <authorList>
            <person name="Huang H."/>
            <person name="Ren M."/>
        </authorList>
    </citation>
    <scope>NUCLEOTIDE SEQUENCE [LARGE SCALE GENOMIC DNA]</scope>
    <source>
        <strain evidence="3 4">ZMN-3</strain>
    </source>
</reference>
<dbReference type="KEGG" id="masz:C9I28_07865"/>
<name>A0A2R4C7Q4_9BURK</name>
<dbReference type="Proteomes" id="UP000240505">
    <property type="component" value="Chromosome"/>
</dbReference>
<dbReference type="InterPro" id="IPR042204">
    <property type="entry name" value="2Fe-2S-bd_N"/>
</dbReference>
<evidence type="ECO:0000313" key="4">
    <source>
        <dbReference type="Proteomes" id="UP000240505"/>
    </source>
</evidence>
<feature type="transmembrane region" description="Helical" evidence="2">
    <location>
        <begin position="12"/>
        <end position="34"/>
    </location>
</feature>
<dbReference type="SUPFAM" id="SSF54292">
    <property type="entry name" value="2Fe-2S ferredoxin-like"/>
    <property type="match status" value="1"/>
</dbReference>
<gene>
    <name evidence="3" type="ORF">C9I28_07865</name>
</gene>
<accession>A0A2R4C7Q4</accession>
<evidence type="ECO:0000256" key="1">
    <source>
        <dbReference type="ARBA" id="ARBA00023002"/>
    </source>
</evidence>
<dbReference type="GO" id="GO:0016491">
    <property type="term" value="F:oxidoreductase activity"/>
    <property type="evidence" value="ECO:0007669"/>
    <property type="project" value="UniProtKB-KW"/>
</dbReference>
<evidence type="ECO:0000256" key="2">
    <source>
        <dbReference type="SAM" id="Phobius"/>
    </source>
</evidence>
<dbReference type="Gene3D" id="3.10.20.440">
    <property type="entry name" value="2Fe-2S iron-sulphur cluster binding domain, sarcosine oxidase, alpha subunit, N-terminal domain"/>
    <property type="match status" value="1"/>
</dbReference>